<reference evidence="3" key="2">
    <citation type="submission" date="2020-07" db="EMBL/GenBank/DDBJ databases">
        <authorList>
            <person name="Pettersson B.M.F."/>
            <person name="Behra P.R.K."/>
            <person name="Ramesh M."/>
            <person name="Das S."/>
            <person name="Dasgupta S."/>
            <person name="Kirsebom L.A."/>
        </authorList>
    </citation>
    <scope>NUCLEOTIDE SEQUENCE</scope>
    <source>
        <strain evidence="3">DSM 44203</strain>
    </source>
</reference>
<evidence type="ECO:0000313" key="2">
    <source>
        <dbReference type="EMBL" id="GAT07718.1"/>
    </source>
</evidence>
<proteinExistence type="predicted"/>
<accession>A0AAW5SKT7</accession>
<dbReference type="EMBL" id="BCTA01000013">
    <property type="protein sequence ID" value="GAT07718.1"/>
    <property type="molecule type" value="Genomic_DNA"/>
</dbReference>
<dbReference type="RefSeq" id="WP_067387539.1">
    <property type="nucleotide sequence ID" value="NZ_BCTA01000013.1"/>
</dbReference>
<evidence type="ECO:0000256" key="1">
    <source>
        <dbReference type="SAM" id="Coils"/>
    </source>
</evidence>
<dbReference type="AlphaFoldDB" id="A0AAW5SKT7"/>
<dbReference type="Proteomes" id="UP001207528">
    <property type="component" value="Unassembled WGS sequence"/>
</dbReference>
<gene>
    <name evidence="3" type="ORF">H7I77_09795</name>
    <name evidence="2" type="ORF">RMCN_0851</name>
</gene>
<dbReference type="EMBL" id="JACKTI010000029">
    <property type="protein sequence ID" value="MCV7023638.1"/>
    <property type="molecule type" value="Genomic_DNA"/>
</dbReference>
<keyword evidence="4" id="KW-1185">Reference proteome</keyword>
<keyword evidence="1" id="KW-0175">Coiled coil</keyword>
<evidence type="ECO:0000313" key="5">
    <source>
        <dbReference type="Proteomes" id="UP001207528"/>
    </source>
</evidence>
<dbReference type="Proteomes" id="UP000069773">
    <property type="component" value="Unassembled WGS sequence"/>
</dbReference>
<protein>
    <submittedName>
        <fullName evidence="3">Uncharacterized protein</fullName>
    </submittedName>
</protein>
<evidence type="ECO:0000313" key="3">
    <source>
        <dbReference type="EMBL" id="MCV7023638.1"/>
    </source>
</evidence>
<sequence>MARGKYSHRKANRDHKSLEAEIDSLTTQISDARKRLGAAQTAARDRSELDAKLRSCLNERDTAVADERQRLTADIEVLRNVLARSQEVSEPVNTAWVTYLETYIEQRKAGSAEPVEAIESVMGLLNEGMAGVIDFDGWAVRRKLGAEATVRIDQARGARSANYKMPRRETVVDASALAPRALRPQWKAWLASHTDNDRAPQPPERVKELIDQWQRATPYTLTPTAALAGHPHPRVDATIDTEHPVARLLGLDLNGPETASPRQQPPTIDPLLSDRAFYALRDPWEVADGLLPLWRLGRNTIGDTGRLPTPLHPPPRHPSPADAVALRHWYSLAAAGAWARSDGTESSRGYGETAVALAAASNFWMPPGQVHGYLDSDPITNDDRARIRLAYPNVFLALGKPIVLEANPAAEPVDTERLEAITLRLVQARKFTNSSNWVLSNLTAVNQINVLDLIAARGALIEGVLLLSDYQGIPNGRLAWCVAVPARTGVLGRWALPAQRDRTAYADQVDALLAVAAWADWHEPADPEATTTSHRRSAALQHAAAAGKVHVLNATRTASTAARPNPTGRTVTAHIRRGHWRRQHVGVGRSQIRMVRVSPAIVGAGNRPLSTPIYRLPSNPAVPG</sequence>
<reference evidence="2 4" key="1">
    <citation type="journal article" date="2016" name="Genome Announc.">
        <title>Draft Genome Sequences of Five Rapidly Growing Mycobacterium Species, M. thermoresistibile, M. fortuitum subsp. acetamidolyticum, M. canariasense, M. brisbanense, and M. novocastrense.</title>
        <authorList>
            <person name="Katahira K."/>
            <person name="Ogura Y."/>
            <person name="Gotoh Y."/>
            <person name="Hayashi T."/>
        </authorList>
    </citation>
    <scope>NUCLEOTIDE SEQUENCE [LARGE SCALE GENOMIC DNA]</scope>
    <source>
        <strain evidence="2 4">JCM18114</strain>
    </source>
</reference>
<feature type="coiled-coil region" evidence="1">
    <location>
        <begin position="8"/>
        <end position="35"/>
    </location>
</feature>
<comment type="caution">
    <text evidence="3">The sequence shown here is derived from an EMBL/GenBank/DDBJ whole genome shotgun (WGS) entry which is preliminary data.</text>
</comment>
<dbReference type="Pfam" id="PF26125">
    <property type="entry name" value="AcrVA2-like"/>
    <property type="match status" value="1"/>
</dbReference>
<organism evidence="3 5">
    <name type="scientific">Mycolicibacterium novocastrense</name>
    <name type="common">Mycobacterium novocastrense</name>
    <dbReference type="NCBI Taxonomy" id="59813"/>
    <lineage>
        <taxon>Bacteria</taxon>
        <taxon>Bacillati</taxon>
        <taxon>Actinomycetota</taxon>
        <taxon>Actinomycetes</taxon>
        <taxon>Mycobacteriales</taxon>
        <taxon>Mycobacteriaceae</taxon>
        <taxon>Mycolicibacterium</taxon>
    </lineage>
</organism>
<reference evidence="3" key="3">
    <citation type="journal article" date="2022" name="BMC Genomics">
        <title>Comparative genome analysis of mycobacteria focusing on tRNA and non-coding RNA.</title>
        <authorList>
            <person name="Behra P.R.K."/>
            <person name="Pettersson B.M.F."/>
            <person name="Ramesh M."/>
            <person name="Das S."/>
            <person name="Dasgupta S."/>
            <person name="Kirsebom L.A."/>
        </authorList>
    </citation>
    <scope>NUCLEOTIDE SEQUENCE</scope>
    <source>
        <strain evidence="3">DSM 44203</strain>
    </source>
</reference>
<dbReference type="InterPro" id="IPR058915">
    <property type="entry name" value="AcrVA2-like"/>
</dbReference>
<name>A0AAW5SKT7_MYCNV</name>
<evidence type="ECO:0000313" key="4">
    <source>
        <dbReference type="Proteomes" id="UP000069773"/>
    </source>
</evidence>